<keyword evidence="5 8" id="KW-0812">Transmembrane</keyword>
<comment type="subcellular location">
    <subcellularLocation>
        <location evidence="1">Cell membrane</location>
        <topology evidence="1">Multi-pass membrane protein</topology>
    </subcellularLocation>
</comment>
<dbReference type="AlphaFoldDB" id="A0A369WFA8"/>
<evidence type="ECO:0000256" key="3">
    <source>
        <dbReference type="ARBA" id="ARBA00022448"/>
    </source>
</evidence>
<evidence type="ECO:0000256" key="6">
    <source>
        <dbReference type="ARBA" id="ARBA00022989"/>
    </source>
</evidence>
<keyword evidence="10" id="KW-1185">Reference proteome</keyword>
<comment type="caution">
    <text evidence="9">The sequence shown here is derived from an EMBL/GenBank/DDBJ whole genome shotgun (WGS) entry which is preliminary data.</text>
</comment>
<dbReference type="InterPro" id="IPR011606">
    <property type="entry name" value="Brnchd-chn_aa_trnsp_permease"/>
</dbReference>
<evidence type="ECO:0000256" key="5">
    <source>
        <dbReference type="ARBA" id="ARBA00022692"/>
    </source>
</evidence>
<reference evidence="9 10" key="1">
    <citation type="submission" date="2018-07" db="EMBL/GenBank/DDBJ databases">
        <title>Motiliproteus coralliicola sp. nov., a bacterium isolated from Coral.</title>
        <authorList>
            <person name="Wang G."/>
        </authorList>
    </citation>
    <scope>NUCLEOTIDE SEQUENCE [LARGE SCALE GENOMIC DNA]</scope>
    <source>
        <strain evidence="9 10">C34</strain>
    </source>
</reference>
<evidence type="ECO:0000313" key="9">
    <source>
        <dbReference type="EMBL" id="RDE19983.1"/>
    </source>
</evidence>
<keyword evidence="6 8" id="KW-1133">Transmembrane helix</keyword>
<protein>
    <submittedName>
        <fullName evidence="9">Branched-chain amino acid ABC transporter permease</fullName>
    </submittedName>
</protein>
<dbReference type="GO" id="GO:0005886">
    <property type="term" value="C:plasma membrane"/>
    <property type="evidence" value="ECO:0007669"/>
    <property type="project" value="UniProtKB-SubCell"/>
</dbReference>
<evidence type="ECO:0000256" key="2">
    <source>
        <dbReference type="ARBA" id="ARBA00010735"/>
    </source>
</evidence>
<feature type="transmembrane region" description="Helical" evidence="8">
    <location>
        <begin position="20"/>
        <end position="40"/>
    </location>
</feature>
<dbReference type="PANTHER" id="PTHR34979">
    <property type="entry name" value="INNER MEMBRANE PROTEIN YGAZ"/>
    <property type="match status" value="1"/>
</dbReference>
<dbReference type="EMBL" id="QQOH01000003">
    <property type="protein sequence ID" value="RDE19983.1"/>
    <property type="molecule type" value="Genomic_DNA"/>
</dbReference>
<feature type="transmembrane region" description="Helical" evidence="8">
    <location>
        <begin position="214"/>
        <end position="230"/>
    </location>
</feature>
<keyword evidence="4" id="KW-1003">Cell membrane</keyword>
<evidence type="ECO:0000256" key="1">
    <source>
        <dbReference type="ARBA" id="ARBA00004651"/>
    </source>
</evidence>
<feature type="transmembrane region" description="Helical" evidence="8">
    <location>
        <begin position="132"/>
        <end position="158"/>
    </location>
</feature>
<sequence length="242" mass="25887">MSDAAYPHRSAWLAGVREALPLLGGYIPVAISFGLIAIQAGFSAWETIAISTLVYAGASQFLFVGMVAAGAPLWLVVIMTLLINARHVVYGPNLAPWLTPSRWWPWLAHGLTDQVFALALTRFPQLPANERVGWFTGAMLLAWFSWIGGTALGAFAGAELMSRWPLLGEVLPFALPALFLVLLAPRFTSRQWVIALGSAITASLLLTLNGLNNAAIPTAAALGCLCFYLVKPGEKAGAERNA</sequence>
<dbReference type="Pfam" id="PF03591">
    <property type="entry name" value="AzlC"/>
    <property type="match status" value="1"/>
</dbReference>
<feature type="transmembrane region" description="Helical" evidence="8">
    <location>
        <begin position="61"/>
        <end position="83"/>
    </location>
</feature>
<proteinExistence type="inferred from homology"/>
<evidence type="ECO:0000313" key="10">
    <source>
        <dbReference type="Proteomes" id="UP000253769"/>
    </source>
</evidence>
<dbReference type="OrthoDB" id="3181706at2"/>
<accession>A0A369WFA8</accession>
<feature type="transmembrane region" description="Helical" evidence="8">
    <location>
        <begin position="191"/>
        <end position="208"/>
    </location>
</feature>
<keyword evidence="3" id="KW-0813">Transport</keyword>
<evidence type="ECO:0000256" key="4">
    <source>
        <dbReference type="ARBA" id="ARBA00022475"/>
    </source>
</evidence>
<gene>
    <name evidence="9" type="ORF">DV711_13285</name>
</gene>
<dbReference type="Proteomes" id="UP000253769">
    <property type="component" value="Unassembled WGS sequence"/>
</dbReference>
<feature type="transmembrane region" description="Helical" evidence="8">
    <location>
        <begin position="164"/>
        <end position="184"/>
    </location>
</feature>
<dbReference type="GO" id="GO:1903785">
    <property type="term" value="P:L-valine transmembrane transport"/>
    <property type="evidence" value="ECO:0007669"/>
    <property type="project" value="TreeGrafter"/>
</dbReference>
<dbReference type="PANTHER" id="PTHR34979:SF1">
    <property type="entry name" value="INNER MEMBRANE PROTEIN YGAZ"/>
    <property type="match status" value="1"/>
</dbReference>
<evidence type="ECO:0000256" key="7">
    <source>
        <dbReference type="ARBA" id="ARBA00023136"/>
    </source>
</evidence>
<keyword evidence="7 8" id="KW-0472">Membrane</keyword>
<name>A0A369WFA8_9GAMM</name>
<organism evidence="9 10">
    <name type="scientific">Motiliproteus coralliicola</name>
    <dbReference type="NCBI Taxonomy" id="2283196"/>
    <lineage>
        <taxon>Bacteria</taxon>
        <taxon>Pseudomonadati</taxon>
        <taxon>Pseudomonadota</taxon>
        <taxon>Gammaproteobacteria</taxon>
        <taxon>Oceanospirillales</taxon>
        <taxon>Oceanospirillaceae</taxon>
        <taxon>Motiliproteus</taxon>
    </lineage>
</organism>
<comment type="similarity">
    <text evidence="2">Belongs to the AzlC family.</text>
</comment>
<evidence type="ECO:0000256" key="8">
    <source>
        <dbReference type="SAM" id="Phobius"/>
    </source>
</evidence>